<accession>A0ACC2TAB7</accession>
<dbReference type="EMBL" id="QTSX02003180">
    <property type="protein sequence ID" value="KAJ9071508.1"/>
    <property type="molecule type" value="Genomic_DNA"/>
</dbReference>
<sequence length="685" mass="76891">MPVDLPTSNIYREEDGTSFELFVDGFKRNGPPPTHLVFLIHGIGYKMYEKTKFQENTFAMGSTAQEVLFSKFGDSKMRVFYLPITWAEELHALTTVDGRMSKITLPTIPGMRVITNDCLSDVLYYFTDFHRQQLLNIISEKMNTAYSEFMQVYPEFKGHTGILSHSLGGVISYDLLTVKEQIKELDDELYSVAFPRTKYPELKFKPSFLFALGSPIGAVMVMRGLRHEHFYLPDHVRFMNIFNPYDPLAYRIEPLIGEQYDGLEPVPIPTCNIKDNTSYLPNLTSLMPDRPNILRAAQSMLAKINLMEEPDKEIDSSDSDISCEECIIDLRQEDEDAVTTRRVSSLNVSAIGLSSFKRGSVVERLHELNSGTRARPSSFYQAAVNTIYSPKPTKPKNSRRSLPRRISFPASSGGRLKHKYIPDVKVELSGNESDDEASTGEFLQVSSPWTPLEPSHMPTSPHSPRPQPLSRSKTLNNLELKEEMMWLWGGMGYGLEDDNMDVDGPSNPVDNTNKSQPKLITNLTSNLQRFVSRETMLATPASSNSPNLPALSSNSSVVSAPSNCQSVVCEVQDHETELCSAVPGNGLPRIDFCMQTKVMSNLNFEYLVGLGAHFSYWCNRDVANIVLKSLNQLPQRQKVEVKPSSHSRSSSAHECKLKRYHSTSTLPRSFPTTPALAKPEVSLTI</sequence>
<organism evidence="1 2">
    <name type="scientific">Entomophthora muscae</name>
    <dbReference type="NCBI Taxonomy" id="34485"/>
    <lineage>
        <taxon>Eukaryota</taxon>
        <taxon>Fungi</taxon>
        <taxon>Fungi incertae sedis</taxon>
        <taxon>Zoopagomycota</taxon>
        <taxon>Entomophthoromycotina</taxon>
        <taxon>Entomophthoromycetes</taxon>
        <taxon>Entomophthorales</taxon>
        <taxon>Entomophthoraceae</taxon>
        <taxon>Entomophthora</taxon>
    </lineage>
</organism>
<reference evidence="1" key="1">
    <citation type="submission" date="2022-04" db="EMBL/GenBank/DDBJ databases">
        <title>Genome of the entomopathogenic fungus Entomophthora muscae.</title>
        <authorList>
            <person name="Elya C."/>
            <person name="Lovett B.R."/>
            <person name="Lee E."/>
            <person name="Macias A.M."/>
            <person name="Hajek A.E."/>
            <person name="De Bivort B.L."/>
            <person name="Kasson M.T."/>
            <person name="De Fine Licht H.H."/>
            <person name="Stajich J.E."/>
        </authorList>
    </citation>
    <scope>NUCLEOTIDE SEQUENCE</scope>
    <source>
        <strain evidence="1">Berkeley</strain>
    </source>
</reference>
<name>A0ACC2TAB7_9FUNG</name>
<protein>
    <submittedName>
        <fullName evidence="1">Uncharacterized protein</fullName>
    </submittedName>
</protein>
<evidence type="ECO:0000313" key="1">
    <source>
        <dbReference type="EMBL" id="KAJ9071508.1"/>
    </source>
</evidence>
<gene>
    <name evidence="1" type="ORF">DSO57_1036195</name>
</gene>
<evidence type="ECO:0000313" key="2">
    <source>
        <dbReference type="Proteomes" id="UP001165960"/>
    </source>
</evidence>
<keyword evidence="2" id="KW-1185">Reference proteome</keyword>
<proteinExistence type="predicted"/>
<comment type="caution">
    <text evidence="1">The sequence shown here is derived from an EMBL/GenBank/DDBJ whole genome shotgun (WGS) entry which is preliminary data.</text>
</comment>
<dbReference type="Proteomes" id="UP001165960">
    <property type="component" value="Unassembled WGS sequence"/>
</dbReference>